<name>A0A5J4KTM7_9CHLR</name>
<organism evidence="2 3">
    <name type="scientific">Dictyobacter vulcani</name>
    <dbReference type="NCBI Taxonomy" id="2607529"/>
    <lineage>
        <taxon>Bacteria</taxon>
        <taxon>Bacillati</taxon>
        <taxon>Chloroflexota</taxon>
        <taxon>Ktedonobacteria</taxon>
        <taxon>Ktedonobacterales</taxon>
        <taxon>Dictyobacteraceae</taxon>
        <taxon>Dictyobacter</taxon>
    </lineage>
</organism>
<dbReference type="EMBL" id="BKZW01000002">
    <property type="protein sequence ID" value="GER89777.1"/>
    <property type="molecule type" value="Genomic_DNA"/>
</dbReference>
<protein>
    <submittedName>
        <fullName evidence="2">Uncharacterized protein</fullName>
    </submittedName>
</protein>
<dbReference type="RefSeq" id="WP_162005403.1">
    <property type="nucleotide sequence ID" value="NZ_BKZW01000002.1"/>
</dbReference>
<reference evidence="2 3" key="1">
    <citation type="submission" date="2019-10" db="EMBL/GenBank/DDBJ databases">
        <title>Dictyobacter vulcani sp. nov., within the class Ktedonobacteria, isolated from soil of volcanic Mt. Zao.</title>
        <authorList>
            <person name="Zheng Y."/>
            <person name="Wang C.M."/>
            <person name="Sakai Y."/>
            <person name="Abe K."/>
            <person name="Yokota A."/>
            <person name="Yabe S."/>
        </authorList>
    </citation>
    <scope>NUCLEOTIDE SEQUENCE [LARGE SCALE GENOMIC DNA]</scope>
    <source>
        <strain evidence="2 3">W12</strain>
    </source>
</reference>
<keyword evidence="1" id="KW-0812">Transmembrane</keyword>
<keyword evidence="1" id="KW-1133">Transmembrane helix</keyword>
<sequence length="76" mass="8444">MLTGWLFADMFIVISIIFIASTTLAATPPKSKAVPRTPTPVVYELALKPNPIEFTVFVNADLLIAHDLDEMKWAQL</sequence>
<dbReference type="AlphaFoldDB" id="A0A5J4KTM7"/>
<dbReference type="Proteomes" id="UP000326912">
    <property type="component" value="Unassembled WGS sequence"/>
</dbReference>
<comment type="caution">
    <text evidence="2">The sequence shown here is derived from an EMBL/GenBank/DDBJ whole genome shotgun (WGS) entry which is preliminary data.</text>
</comment>
<evidence type="ECO:0000313" key="3">
    <source>
        <dbReference type="Proteomes" id="UP000326912"/>
    </source>
</evidence>
<accession>A0A5J4KTM7</accession>
<evidence type="ECO:0000313" key="2">
    <source>
        <dbReference type="EMBL" id="GER89777.1"/>
    </source>
</evidence>
<gene>
    <name evidence="2" type="ORF">KDW_39390</name>
</gene>
<evidence type="ECO:0000256" key="1">
    <source>
        <dbReference type="SAM" id="Phobius"/>
    </source>
</evidence>
<feature type="transmembrane region" description="Helical" evidence="1">
    <location>
        <begin position="6"/>
        <end position="26"/>
    </location>
</feature>
<keyword evidence="1" id="KW-0472">Membrane</keyword>
<proteinExistence type="predicted"/>
<keyword evidence="3" id="KW-1185">Reference proteome</keyword>